<keyword evidence="1" id="KW-1133">Transmembrane helix</keyword>
<name>A0A1G2DJW7_9BACT</name>
<dbReference type="EMBL" id="MHLP01000005">
    <property type="protein sequence ID" value="OGZ13702.1"/>
    <property type="molecule type" value="Genomic_DNA"/>
</dbReference>
<accession>A0A1G2DJW7</accession>
<gene>
    <name evidence="2" type="ORF">A2942_04000</name>
</gene>
<reference evidence="2 3" key="1">
    <citation type="journal article" date="2016" name="Nat. Commun.">
        <title>Thousands of microbial genomes shed light on interconnected biogeochemical processes in an aquifer system.</title>
        <authorList>
            <person name="Anantharaman K."/>
            <person name="Brown C.T."/>
            <person name="Hug L.A."/>
            <person name="Sharon I."/>
            <person name="Castelle C.J."/>
            <person name="Probst A.J."/>
            <person name="Thomas B.C."/>
            <person name="Singh A."/>
            <person name="Wilkins M.J."/>
            <person name="Karaoz U."/>
            <person name="Brodie E.L."/>
            <person name="Williams K.H."/>
            <person name="Hubbard S.S."/>
            <person name="Banfield J.F."/>
        </authorList>
    </citation>
    <scope>NUCLEOTIDE SEQUENCE [LARGE SCALE GENOMIC DNA]</scope>
</reference>
<organism evidence="2 3">
    <name type="scientific">Candidatus Lloydbacteria bacterium RIFCSPLOWO2_01_FULL_50_20</name>
    <dbReference type="NCBI Taxonomy" id="1798665"/>
    <lineage>
        <taxon>Bacteria</taxon>
        <taxon>Candidatus Lloydiibacteriota</taxon>
    </lineage>
</organism>
<dbReference type="STRING" id="1798665.A2942_04000"/>
<feature type="transmembrane region" description="Helical" evidence="1">
    <location>
        <begin position="12"/>
        <end position="40"/>
    </location>
</feature>
<protein>
    <submittedName>
        <fullName evidence="2">Uncharacterized protein</fullName>
    </submittedName>
</protein>
<sequence length="106" mass="11994">MFAQFEEYDRKIFWTLVAIGAGALLLYVYFLSMSVVSVVARKDAEREVGRMTARVATLESQYALLDRDIDLTLAHARGFVDVAVPKYISNTVEETVLTLREEVSEN</sequence>
<evidence type="ECO:0000313" key="3">
    <source>
        <dbReference type="Proteomes" id="UP000178534"/>
    </source>
</evidence>
<dbReference type="AlphaFoldDB" id="A0A1G2DJW7"/>
<evidence type="ECO:0000256" key="1">
    <source>
        <dbReference type="SAM" id="Phobius"/>
    </source>
</evidence>
<evidence type="ECO:0000313" key="2">
    <source>
        <dbReference type="EMBL" id="OGZ13702.1"/>
    </source>
</evidence>
<keyword evidence="1" id="KW-0472">Membrane</keyword>
<dbReference type="Proteomes" id="UP000178534">
    <property type="component" value="Unassembled WGS sequence"/>
</dbReference>
<proteinExistence type="predicted"/>
<keyword evidence="1" id="KW-0812">Transmembrane</keyword>
<comment type="caution">
    <text evidence="2">The sequence shown here is derived from an EMBL/GenBank/DDBJ whole genome shotgun (WGS) entry which is preliminary data.</text>
</comment>